<dbReference type="InterPro" id="IPR003599">
    <property type="entry name" value="Ig_sub"/>
</dbReference>
<evidence type="ECO:0000256" key="3">
    <source>
        <dbReference type="ARBA" id="ARBA00023157"/>
    </source>
</evidence>
<dbReference type="InterPro" id="IPR013783">
    <property type="entry name" value="Ig-like_fold"/>
</dbReference>
<evidence type="ECO:0000313" key="7">
    <source>
        <dbReference type="Proteomes" id="UP000007754"/>
    </source>
</evidence>
<dbReference type="GO" id="GO:0044291">
    <property type="term" value="C:cell-cell contact zone"/>
    <property type="evidence" value="ECO:0007669"/>
    <property type="project" value="TreeGrafter"/>
</dbReference>
<dbReference type="PANTHER" id="PTHR45889">
    <property type="entry name" value="IG-LIKE DOMAIN-CONTAINING PROTEIN"/>
    <property type="match status" value="1"/>
</dbReference>
<protein>
    <submittedName>
        <fullName evidence="6">Cell adhesion molecule 4-like</fullName>
    </submittedName>
</protein>
<keyword evidence="7" id="KW-1185">Reference proteome</keyword>
<dbReference type="GeneTree" id="ENSGT00940000161223"/>
<sequence length="323" mass="34893">MGILGSPGAPGHTWQGKNEKNPVKNGDFGGFWHTWAHLGTGATPAGTCPFVPSPLCSCLSCPSVSPVSPCCYLDHLDVTWITWFCPTCPTCPCPISPVPPVSHLSMSHLSHLSCPTCPVPPVPPVLSHLSHLSCPTCPVSPVPPVRTHLSHLSCPTCPYLTCLCPTCPVSPVPPVSHLSVPHLSHLSHLSPAVPPEPPLVQAGALAVEGEELELTCLVPRARPPATLRWYRDRRELPGRSSHRQEGKVFWQRSVLRLRPERRDHGAVLTCEASHPALGRGQRRLTPFQLDVQYPPSARIHPSQSVLRQGDTLVLTCAVSGNPR</sequence>
<dbReference type="InterPro" id="IPR013162">
    <property type="entry name" value="CD80_C2-set"/>
</dbReference>
<feature type="region of interest" description="Disordered" evidence="4">
    <location>
        <begin position="1"/>
        <end position="20"/>
    </location>
</feature>
<reference evidence="6" key="1">
    <citation type="submission" date="2025-08" db="UniProtKB">
        <authorList>
            <consortium name="Ensembl"/>
        </authorList>
    </citation>
    <scope>IDENTIFICATION</scope>
</reference>
<dbReference type="InterPro" id="IPR036179">
    <property type="entry name" value="Ig-like_dom_sf"/>
</dbReference>
<dbReference type="GO" id="GO:0035020">
    <property type="term" value="P:regulation of Rac protein signal transduction"/>
    <property type="evidence" value="ECO:0007669"/>
    <property type="project" value="TreeGrafter"/>
</dbReference>
<dbReference type="GO" id="GO:0016020">
    <property type="term" value="C:membrane"/>
    <property type="evidence" value="ECO:0007669"/>
    <property type="project" value="UniProtKB-SubCell"/>
</dbReference>
<dbReference type="Ensembl" id="ENSTGUT00000026659.1">
    <property type="protein sequence ID" value="ENSTGUP00000021334.1"/>
    <property type="gene ID" value="ENSTGUG00000028924.1"/>
</dbReference>
<dbReference type="SMART" id="SM00409">
    <property type="entry name" value="IG"/>
    <property type="match status" value="1"/>
</dbReference>
<accession>A0A674GG42</accession>
<keyword evidence="3" id="KW-1015">Disulfide bond</keyword>
<reference evidence="6" key="2">
    <citation type="submission" date="2025-09" db="UniProtKB">
        <authorList>
            <consortium name="Ensembl"/>
        </authorList>
    </citation>
    <scope>IDENTIFICATION</scope>
</reference>
<dbReference type="GO" id="GO:0007156">
    <property type="term" value="P:homophilic cell adhesion via plasma membrane adhesion molecules"/>
    <property type="evidence" value="ECO:0007669"/>
    <property type="project" value="TreeGrafter"/>
</dbReference>
<evidence type="ECO:0000256" key="4">
    <source>
        <dbReference type="SAM" id="MobiDB-lite"/>
    </source>
</evidence>
<organism evidence="6 7">
    <name type="scientific">Taeniopygia guttata</name>
    <name type="common">Zebra finch</name>
    <name type="synonym">Poephila guttata</name>
    <dbReference type="NCBI Taxonomy" id="59729"/>
    <lineage>
        <taxon>Eukaryota</taxon>
        <taxon>Metazoa</taxon>
        <taxon>Chordata</taxon>
        <taxon>Craniata</taxon>
        <taxon>Vertebrata</taxon>
        <taxon>Euteleostomi</taxon>
        <taxon>Archelosauria</taxon>
        <taxon>Archosauria</taxon>
        <taxon>Dinosauria</taxon>
        <taxon>Saurischia</taxon>
        <taxon>Theropoda</taxon>
        <taxon>Coelurosauria</taxon>
        <taxon>Aves</taxon>
        <taxon>Neognathae</taxon>
        <taxon>Neoaves</taxon>
        <taxon>Telluraves</taxon>
        <taxon>Australaves</taxon>
        <taxon>Passeriformes</taxon>
        <taxon>Passeroidea</taxon>
        <taxon>Estrildidae</taxon>
        <taxon>Estrildinae</taxon>
        <taxon>Taeniopygia</taxon>
    </lineage>
</organism>
<dbReference type="Proteomes" id="UP000007754">
    <property type="component" value="Unplaced"/>
</dbReference>
<dbReference type="PROSITE" id="PS50835">
    <property type="entry name" value="IG_LIKE"/>
    <property type="match status" value="2"/>
</dbReference>
<name>A0A674GG42_TAEGU</name>
<feature type="domain" description="Ig-like" evidence="5">
    <location>
        <begin position="295"/>
        <end position="323"/>
    </location>
</feature>
<dbReference type="AlphaFoldDB" id="A0A674GG42"/>
<evidence type="ECO:0000259" key="5">
    <source>
        <dbReference type="PROSITE" id="PS50835"/>
    </source>
</evidence>
<proteinExistence type="predicted"/>
<evidence type="ECO:0000256" key="1">
    <source>
        <dbReference type="ARBA" id="ARBA00004167"/>
    </source>
</evidence>
<keyword evidence="2" id="KW-0472">Membrane</keyword>
<dbReference type="GO" id="GO:0043184">
    <property type="term" value="F:vascular endothelial growth factor receptor 2 binding"/>
    <property type="evidence" value="ECO:0007669"/>
    <property type="project" value="TreeGrafter"/>
</dbReference>
<dbReference type="Pfam" id="PF08205">
    <property type="entry name" value="C2-set_2"/>
    <property type="match status" value="1"/>
</dbReference>
<dbReference type="SUPFAM" id="SSF48726">
    <property type="entry name" value="Immunoglobulin"/>
    <property type="match status" value="2"/>
</dbReference>
<dbReference type="InterPro" id="IPR007110">
    <property type="entry name" value="Ig-like_dom"/>
</dbReference>
<comment type="subcellular location">
    <subcellularLocation>
        <location evidence="1">Membrane</location>
        <topology evidence="1">Single-pass membrane protein</topology>
    </subcellularLocation>
</comment>
<evidence type="ECO:0000256" key="2">
    <source>
        <dbReference type="ARBA" id="ARBA00023136"/>
    </source>
</evidence>
<dbReference type="PANTHER" id="PTHR45889:SF3">
    <property type="entry name" value="CELL ADHESION MOLECULE 4"/>
    <property type="match status" value="1"/>
</dbReference>
<evidence type="ECO:0000313" key="6">
    <source>
        <dbReference type="Ensembl" id="ENSTGUP00000021334.1"/>
    </source>
</evidence>
<dbReference type="Gene3D" id="2.60.40.10">
    <property type="entry name" value="Immunoglobulins"/>
    <property type="match status" value="1"/>
</dbReference>
<feature type="domain" description="Ig-like" evidence="5">
    <location>
        <begin position="191"/>
        <end position="285"/>
    </location>
</feature>
<dbReference type="GO" id="GO:0061041">
    <property type="term" value="P:regulation of wound healing"/>
    <property type="evidence" value="ECO:0007669"/>
    <property type="project" value="TreeGrafter"/>
</dbReference>